<name>A0A8S5L6D6_9CAUD</name>
<evidence type="ECO:0000256" key="1">
    <source>
        <dbReference type="SAM" id="Phobius"/>
    </source>
</evidence>
<accession>A0A8S5L6D6</accession>
<keyword evidence="1" id="KW-0472">Membrane</keyword>
<keyword evidence="1" id="KW-0812">Transmembrane</keyword>
<evidence type="ECO:0000313" key="2">
    <source>
        <dbReference type="EMBL" id="DAD65327.1"/>
    </source>
</evidence>
<proteinExistence type="predicted"/>
<reference evidence="2" key="1">
    <citation type="journal article" date="2021" name="Proc. Natl. Acad. Sci. U.S.A.">
        <title>A Catalog of Tens of Thousands of Viruses from Human Metagenomes Reveals Hidden Associations with Chronic Diseases.</title>
        <authorList>
            <person name="Tisza M.J."/>
            <person name="Buck C.B."/>
        </authorList>
    </citation>
    <scope>NUCLEOTIDE SEQUENCE</scope>
    <source>
        <strain evidence="2">CtOoC8</strain>
    </source>
</reference>
<sequence>MTTFMILLLAHAVYILKLFDIFRKESTLLIALIGFLLSAVCWRQDIMWGIVTLTYTSFISILLITLYYDDIDDL</sequence>
<protein>
    <submittedName>
        <fullName evidence="2">Uncharacterized protein</fullName>
    </submittedName>
</protein>
<organism evidence="2">
    <name type="scientific">Myoviridae sp. ctOoC8</name>
    <dbReference type="NCBI Taxonomy" id="2823542"/>
    <lineage>
        <taxon>Viruses</taxon>
        <taxon>Duplodnaviria</taxon>
        <taxon>Heunggongvirae</taxon>
        <taxon>Uroviricota</taxon>
        <taxon>Caudoviricetes</taxon>
    </lineage>
</organism>
<dbReference type="EMBL" id="BK014641">
    <property type="protein sequence ID" value="DAD65327.1"/>
    <property type="molecule type" value="Genomic_DNA"/>
</dbReference>
<feature type="transmembrane region" description="Helical" evidence="1">
    <location>
        <begin position="49"/>
        <end position="68"/>
    </location>
</feature>
<feature type="transmembrane region" description="Helical" evidence="1">
    <location>
        <begin position="25"/>
        <end position="42"/>
    </location>
</feature>
<keyword evidence="1" id="KW-1133">Transmembrane helix</keyword>